<dbReference type="Gene3D" id="1.20.1200.10">
    <property type="entry name" value="Cobalamin adenosyltransferase-like"/>
    <property type="match status" value="1"/>
</dbReference>
<dbReference type="InterPro" id="IPR016030">
    <property type="entry name" value="CblAdoTrfase-like"/>
</dbReference>
<comment type="similarity">
    <text evidence="4">Belongs to the Cob(I)alamin adenosyltransferase family.</text>
</comment>
<dbReference type="KEGG" id="cip:FZC35_01560"/>
<dbReference type="OrthoDB" id="9778896at2"/>
<reference evidence="6 7" key="1">
    <citation type="submission" date="2019-08" db="EMBL/GenBank/DDBJ databases">
        <title>Highly reduced genomes of protist endosymbionts show evolutionary convergence.</title>
        <authorList>
            <person name="George E."/>
            <person name="Husnik F."/>
            <person name="Tashyreva D."/>
            <person name="Prokopchuk G."/>
            <person name="Horak A."/>
            <person name="Kwong W.K."/>
            <person name="Lukes J."/>
            <person name="Keeling P.J."/>
        </authorList>
    </citation>
    <scope>NUCLEOTIDE SEQUENCE [LARGE SCALE GENOMIC DNA]</scope>
    <source>
        <strain evidence="6">1605</strain>
    </source>
</reference>
<evidence type="ECO:0000256" key="3">
    <source>
        <dbReference type="ARBA" id="ARBA00022840"/>
    </source>
</evidence>
<dbReference type="NCBIfam" id="TIGR00636">
    <property type="entry name" value="PduO_Nterm"/>
    <property type="match status" value="1"/>
</dbReference>
<evidence type="ECO:0000313" key="6">
    <source>
        <dbReference type="EMBL" id="QEK38058.1"/>
    </source>
</evidence>
<keyword evidence="2 4" id="KW-0547">Nucleotide-binding</keyword>
<dbReference type="AlphaFoldDB" id="A0A5C0UDJ3"/>
<proteinExistence type="inferred from homology"/>
<evidence type="ECO:0000256" key="1">
    <source>
        <dbReference type="ARBA" id="ARBA00022679"/>
    </source>
</evidence>
<dbReference type="PANTHER" id="PTHR12213">
    <property type="entry name" value="CORRINOID ADENOSYLTRANSFERASE"/>
    <property type="match status" value="1"/>
</dbReference>
<accession>A0A5C0UDJ3</accession>
<protein>
    <recommendedName>
        <fullName evidence="4">Corrinoid adenosyltransferase</fullName>
        <ecNumber evidence="4">2.5.1.17</ecNumber>
    </recommendedName>
    <alternativeName>
        <fullName evidence="4">Cob(II)alamin adenosyltransferase</fullName>
    </alternativeName>
    <alternativeName>
        <fullName evidence="4">Cob(II)yrinic acid a,c-diamide adenosyltransferase</fullName>
    </alternativeName>
    <alternativeName>
        <fullName evidence="4">Cobinamide/cobalamin adenosyltransferase</fullName>
    </alternativeName>
</protein>
<evidence type="ECO:0000256" key="2">
    <source>
        <dbReference type="ARBA" id="ARBA00022741"/>
    </source>
</evidence>
<feature type="domain" description="Cobalamin adenosyltransferase-like" evidence="5">
    <location>
        <begin position="6"/>
        <end position="172"/>
    </location>
</feature>
<dbReference type="PANTHER" id="PTHR12213:SF0">
    <property type="entry name" value="CORRINOID ADENOSYLTRANSFERASE MMAB"/>
    <property type="match status" value="1"/>
</dbReference>
<dbReference type="Pfam" id="PF01923">
    <property type="entry name" value="Cob_adeno_trans"/>
    <property type="match status" value="1"/>
</dbReference>
<evidence type="ECO:0000259" key="5">
    <source>
        <dbReference type="Pfam" id="PF01923"/>
    </source>
</evidence>
<keyword evidence="1 4" id="KW-0808">Transferase</keyword>
<dbReference type="RefSeq" id="WP_148980905.1">
    <property type="nucleotide sequence ID" value="NZ_CP043315.1"/>
</dbReference>
<evidence type="ECO:0000313" key="7">
    <source>
        <dbReference type="Proteomes" id="UP000325155"/>
    </source>
</evidence>
<comment type="pathway">
    <text evidence="4">Cofactor biosynthesis; adenosylcobalamin biosynthesis; adenosylcobalamin from cob(II)yrinate a,c-diamide: step 2/7.</text>
</comment>
<dbReference type="UniPathway" id="UPA00148">
    <property type="reaction ID" value="UER00233"/>
</dbReference>
<gene>
    <name evidence="6" type="ORF">FZC35_01560</name>
</gene>
<comment type="catalytic activity">
    <reaction evidence="4">
        <text>2 cob(II)alamin + reduced [electron-transfer flavoprotein] + 2 ATP = 2 adenosylcob(III)alamin + 2 triphosphate + oxidized [electron-transfer flavoprotein] + 3 H(+)</text>
        <dbReference type="Rhea" id="RHEA:28671"/>
        <dbReference type="Rhea" id="RHEA-COMP:10685"/>
        <dbReference type="Rhea" id="RHEA-COMP:10686"/>
        <dbReference type="ChEBI" id="CHEBI:15378"/>
        <dbReference type="ChEBI" id="CHEBI:16304"/>
        <dbReference type="ChEBI" id="CHEBI:18036"/>
        <dbReference type="ChEBI" id="CHEBI:18408"/>
        <dbReference type="ChEBI" id="CHEBI:30616"/>
        <dbReference type="ChEBI" id="CHEBI:57692"/>
        <dbReference type="ChEBI" id="CHEBI:58307"/>
        <dbReference type="EC" id="2.5.1.17"/>
    </reaction>
</comment>
<keyword evidence="4" id="KW-0169">Cobalamin biosynthesis</keyword>
<dbReference type="GO" id="GO:0009236">
    <property type="term" value="P:cobalamin biosynthetic process"/>
    <property type="evidence" value="ECO:0007669"/>
    <property type="project" value="UniProtKB-UniRule"/>
</dbReference>
<dbReference type="EMBL" id="CP043315">
    <property type="protein sequence ID" value="QEK38058.1"/>
    <property type="molecule type" value="Genomic_DNA"/>
</dbReference>
<evidence type="ECO:0000256" key="4">
    <source>
        <dbReference type="RuleBase" id="RU366026"/>
    </source>
</evidence>
<dbReference type="GO" id="GO:0005524">
    <property type="term" value="F:ATP binding"/>
    <property type="evidence" value="ECO:0007669"/>
    <property type="project" value="UniProtKB-UniRule"/>
</dbReference>
<organism evidence="6 7">
    <name type="scientific">Candidatus Cytomitobacter indipagum</name>
    <dbReference type="NCBI Taxonomy" id="2601575"/>
    <lineage>
        <taxon>Bacteria</taxon>
        <taxon>Pseudomonadati</taxon>
        <taxon>Pseudomonadota</taxon>
        <taxon>Alphaproteobacteria</taxon>
        <taxon>Holosporales</taxon>
        <taxon>Holosporaceae</taxon>
        <taxon>Candidatus Cytomitobacter</taxon>
    </lineage>
</organism>
<name>A0A5C0UDJ3_9PROT</name>
<keyword evidence="7" id="KW-1185">Reference proteome</keyword>
<dbReference type="InterPro" id="IPR036451">
    <property type="entry name" value="CblAdoTrfase-like_sf"/>
</dbReference>
<dbReference type="Proteomes" id="UP000325155">
    <property type="component" value="Chromosome"/>
</dbReference>
<dbReference type="EC" id="2.5.1.17" evidence="4"/>
<dbReference type="GO" id="GO:0008817">
    <property type="term" value="F:corrinoid adenosyltransferase activity"/>
    <property type="evidence" value="ECO:0007669"/>
    <property type="project" value="UniProtKB-UniRule"/>
</dbReference>
<keyword evidence="3 4" id="KW-0067">ATP-binding</keyword>
<comment type="catalytic activity">
    <reaction evidence="4">
        <text>2 cob(II)yrinate a,c diamide + reduced [electron-transfer flavoprotein] + 2 ATP = 2 adenosylcob(III)yrinate a,c-diamide + 2 triphosphate + oxidized [electron-transfer flavoprotein] + 3 H(+)</text>
        <dbReference type="Rhea" id="RHEA:11528"/>
        <dbReference type="Rhea" id="RHEA-COMP:10685"/>
        <dbReference type="Rhea" id="RHEA-COMP:10686"/>
        <dbReference type="ChEBI" id="CHEBI:15378"/>
        <dbReference type="ChEBI" id="CHEBI:18036"/>
        <dbReference type="ChEBI" id="CHEBI:30616"/>
        <dbReference type="ChEBI" id="CHEBI:57692"/>
        <dbReference type="ChEBI" id="CHEBI:58307"/>
        <dbReference type="ChEBI" id="CHEBI:58503"/>
        <dbReference type="ChEBI" id="CHEBI:58537"/>
        <dbReference type="EC" id="2.5.1.17"/>
    </reaction>
</comment>
<dbReference type="SUPFAM" id="SSF89028">
    <property type="entry name" value="Cobalamin adenosyltransferase-like"/>
    <property type="match status" value="1"/>
</dbReference>
<dbReference type="InterPro" id="IPR029499">
    <property type="entry name" value="PduO-typ"/>
</dbReference>
<sequence length="190" mass="21835">MNCPYITKSGDKGKTSIMNKRLAKYSPLICFIGALDEINSNIGLILSHINEKNFSDLNLTKLLLNIQNQLLNIGGYMSGGNITIDEKYHLYIEEQSNLFFKNLKNANNFVFPGGSMLSSYIHITRCIIRRSETIFWQYINQANSESESQPESQHVGQYINRLSDLFFVLGRLHGQKNELLWKVGEFLYEQ</sequence>